<dbReference type="SUPFAM" id="SSF51735">
    <property type="entry name" value="NAD(P)-binding Rossmann-fold domains"/>
    <property type="match status" value="1"/>
</dbReference>
<dbReference type="Gene3D" id="3.40.50.720">
    <property type="entry name" value="NAD(P)-binding Rossmann-like Domain"/>
    <property type="match status" value="1"/>
</dbReference>
<reference evidence="2 3" key="1">
    <citation type="journal article" date="2021" name="Microbiol. Spectr.">
        <title>A Single Bacterium Capable of Oxidation and Reduction of Iron at Circumneutral pH.</title>
        <authorList>
            <person name="Kato S."/>
            <person name="Ohkuma M."/>
        </authorList>
    </citation>
    <scope>NUCLEOTIDE SEQUENCE [LARGE SCALE GENOMIC DNA]</scope>
    <source>
        <strain evidence="2 3">MIZ03</strain>
    </source>
</reference>
<proteinExistence type="predicted"/>
<name>A0ABN6DCT7_9BURK</name>
<evidence type="ECO:0000313" key="2">
    <source>
        <dbReference type="EMBL" id="BCO29849.1"/>
    </source>
</evidence>
<dbReference type="EMBL" id="AP024238">
    <property type="protein sequence ID" value="BCO29849.1"/>
    <property type="molecule type" value="Genomic_DNA"/>
</dbReference>
<keyword evidence="3" id="KW-1185">Reference proteome</keyword>
<evidence type="ECO:0000259" key="1">
    <source>
        <dbReference type="Pfam" id="PF01370"/>
    </source>
</evidence>
<gene>
    <name evidence="2" type="ORF">MIZ03_4773</name>
</gene>
<protein>
    <submittedName>
        <fullName evidence="2">UDP-N-acetylglucosamine 4-epimerase</fullName>
    </submittedName>
</protein>
<dbReference type="Pfam" id="PF01370">
    <property type="entry name" value="Epimerase"/>
    <property type="match status" value="1"/>
</dbReference>
<dbReference type="InterPro" id="IPR050177">
    <property type="entry name" value="Lipid_A_modif_metabolic_enz"/>
</dbReference>
<dbReference type="RefSeq" id="WP_223906228.1">
    <property type="nucleotide sequence ID" value="NZ_AP024238.1"/>
</dbReference>
<dbReference type="PANTHER" id="PTHR43245">
    <property type="entry name" value="BIFUNCTIONAL POLYMYXIN RESISTANCE PROTEIN ARNA"/>
    <property type="match status" value="1"/>
</dbReference>
<organism evidence="2 3">
    <name type="scientific">Rhodoferax lithotrophicus</name>
    <dbReference type="NCBI Taxonomy" id="2798804"/>
    <lineage>
        <taxon>Bacteria</taxon>
        <taxon>Pseudomonadati</taxon>
        <taxon>Pseudomonadota</taxon>
        <taxon>Betaproteobacteria</taxon>
        <taxon>Burkholderiales</taxon>
        <taxon>Comamonadaceae</taxon>
        <taxon>Rhodoferax</taxon>
    </lineage>
</organism>
<feature type="domain" description="NAD-dependent epimerase/dehydratase" evidence="1">
    <location>
        <begin position="5"/>
        <end position="218"/>
    </location>
</feature>
<evidence type="ECO:0000313" key="3">
    <source>
        <dbReference type="Proteomes" id="UP000824366"/>
    </source>
</evidence>
<accession>A0ABN6DCT7</accession>
<dbReference type="InterPro" id="IPR001509">
    <property type="entry name" value="Epimerase_deHydtase"/>
</dbReference>
<sequence length="308" mass="33355">MNQRVLITGSEGLIGRVVRESLSEQGFVVKGFDIRGKGSEKGDVRDATSVADAMTSCDGVLHLAAVSRVVWGERDPELCWTTNVGGLMNVLNAGKKQNRLPWIIFASSREVYGQPVVLPATEDTPLMPMNVYARSKVEGERLVQLAREYGLRTSIVRLSNVFGRTSDHVDRVVPAFARAAVAGASLRVDGADHTFDFTHVEDVSRGIVSLIQRMVDGGEGLAPIHFVSGKATTLGELAALAIEFAKSQSTVISAPPRHFDVARFYGAPIRAKSALNWVPQVPLREGLSRLIADFEHEAYSPSNTLSAT</sequence>
<dbReference type="InterPro" id="IPR036291">
    <property type="entry name" value="NAD(P)-bd_dom_sf"/>
</dbReference>
<dbReference type="Proteomes" id="UP000824366">
    <property type="component" value="Chromosome"/>
</dbReference>